<dbReference type="NCBIfam" id="TIGR00168">
    <property type="entry name" value="infC"/>
    <property type="match status" value="1"/>
</dbReference>
<dbReference type="GO" id="GO:0032790">
    <property type="term" value="P:ribosome disassembly"/>
    <property type="evidence" value="ECO:0007669"/>
    <property type="project" value="TreeGrafter"/>
</dbReference>
<evidence type="ECO:0000313" key="10">
    <source>
        <dbReference type="Proteomes" id="UP001155027"/>
    </source>
</evidence>
<dbReference type="EMBL" id="JANUAU010000007">
    <property type="protein sequence ID" value="MCS3678470.1"/>
    <property type="molecule type" value="Genomic_DNA"/>
</dbReference>
<dbReference type="Gene3D" id="3.10.20.80">
    <property type="entry name" value="Translation initiation factor 3 (IF-3), N-terminal domain"/>
    <property type="match status" value="1"/>
</dbReference>
<evidence type="ECO:0000256" key="6">
    <source>
        <dbReference type="RuleBase" id="RU000646"/>
    </source>
</evidence>
<evidence type="ECO:0000256" key="5">
    <source>
        <dbReference type="NCBIfam" id="TIGR00168"/>
    </source>
</evidence>
<evidence type="ECO:0000256" key="2">
    <source>
        <dbReference type="ARBA" id="ARBA00022540"/>
    </source>
</evidence>
<comment type="function">
    <text evidence="4 6">IF-3 binds to the 30S ribosomal subunit and shifts the equilibrium between 70S ribosomes and their 50S and 30S subunits in favor of the free subunits, thus enhancing the availability of 30S subunits on which protein synthesis initiation begins.</text>
</comment>
<dbReference type="GO" id="GO:0043022">
    <property type="term" value="F:ribosome binding"/>
    <property type="evidence" value="ECO:0007669"/>
    <property type="project" value="TreeGrafter"/>
</dbReference>
<dbReference type="SUPFAM" id="SSF55200">
    <property type="entry name" value="Translation initiation factor IF3, C-terminal domain"/>
    <property type="match status" value="1"/>
</dbReference>
<evidence type="ECO:0000256" key="1">
    <source>
        <dbReference type="ARBA" id="ARBA00005439"/>
    </source>
</evidence>
<organism evidence="9 10">
    <name type="scientific">Salinibacter ruber</name>
    <dbReference type="NCBI Taxonomy" id="146919"/>
    <lineage>
        <taxon>Bacteria</taxon>
        <taxon>Pseudomonadati</taxon>
        <taxon>Rhodothermota</taxon>
        <taxon>Rhodothermia</taxon>
        <taxon>Rhodothermales</taxon>
        <taxon>Salinibacteraceae</taxon>
        <taxon>Salinibacter</taxon>
    </lineage>
</organism>
<sequence length="200" mass="23705">MQELNIRSAQTEFFTIPEFFSQKTTNPAIADVDKLRVNQEIRADEVRVVEPDGDHDVVPTGEALDRARDHELDLVEVAPDADPPVCKILDYGKYRYEKQKEEQRRRKKSKSMEMKELRFRPRTEEHDFNFKVDHAREFLEDGNKVKAYVQFKGRDIVYKDQGMDLLRRMIEELQEIARIDQQPEMEGRRMVMILAPHKNK</sequence>
<dbReference type="InterPro" id="IPR001288">
    <property type="entry name" value="Translation_initiation_fac_3"/>
</dbReference>
<proteinExistence type="inferred from homology"/>
<comment type="caution">
    <text evidence="9">The sequence shown here is derived from an EMBL/GenBank/DDBJ whole genome shotgun (WGS) entry which is preliminary data.</text>
</comment>
<name>A0A9X2PX27_9BACT</name>
<dbReference type="InterPro" id="IPR036788">
    <property type="entry name" value="T_IF-3_C_sf"/>
</dbReference>
<accession>A0A9X2PX27</accession>
<dbReference type="AlphaFoldDB" id="A0A9X2PX27"/>
<dbReference type="Proteomes" id="UP001155027">
    <property type="component" value="Unassembled WGS sequence"/>
</dbReference>
<keyword evidence="4" id="KW-0963">Cytoplasm</keyword>
<dbReference type="HAMAP" id="MF_00080">
    <property type="entry name" value="IF_3"/>
    <property type="match status" value="1"/>
</dbReference>
<comment type="subcellular location">
    <subcellularLocation>
        <location evidence="4 6">Cytoplasm</location>
    </subcellularLocation>
</comment>
<gene>
    <name evidence="4" type="primary">infC</name>
    <name evidence="9" type="ORF">GGP71_002401</name>
</gene>
<dbReference type="GO" id="GO:0005737">
    <property type="term" value="C:cytoplasm"/>
    <property type="evidence" value="ECO:0007669"/>
    <property type="project" value="UniProtKB-SubCell"/>
</dbReference>
<comment type="subunit">
    <text evidence="4 6">Monomer.</text>
</comment>
<protein>
    <recommendedName>
        <fullName evidence="4 5">Translation initiation factor IF-3</fullName>
    </recommendedName>
</protein>
<dbReference type="InterPro" id="IPR036787">
    <property type="entry name" value="T_IF-3_N_sf"/>
</dbReference>
<dbReference type="PROSITE" id="PS00938">
    <property type="entry name" value="IF3"/>
    <property type="match status" value="1"/>
</dbReference>
<dbReference type="InterPro" id="IPR019814">
    <property type="entry name" value="Translation_initiation_fac_3_N"/>
</dbReference>
<evidence type="ECO:0000259" key="8">
    <source>
        <dbReference type="Pfam" id="PF05198"/>
    </source>
</evidence>
<evidence type="ECO:0000256" key="3">
    <source>
        <dbReference type="ARBA" id="ARBA00022917"/>
    </source>
</evidence>
<evidence type="ECO:0000259" key="7">
    <source>
        <dbReference type="Pfam" id="PF00707"/>
    </source>
</evidence>
<feature type="domain" description="Translation initiation factor 3 N-terminal" evidence="8">
    <location>
        <begin position="37"/>
        <end position="103"/>
    </location>
</feature>
<evidence type="ECO:0000256" key="4">
    <source>
        <dbReference type="HAMAP-Rule" id="MF_00080"/>
    </source>
</evidence>
<dbReference type="InterPro" id="IPR019813">
    <property type="entry name" value="Translation_initiation_fac3_CS"/>
</dbReference>
<keyword evidence="3 4" id="KW-0648">Protein biosynthesis</keyword>
<dbReference type="Gene3D" id="3.30.110.10">
    <property type="entry name" value="Translation initiation factor 3 (IF-3), C-terminal domain"/>
    <property type="match status" value="1"/>
</dbReference>
<dbReference type="RefSeq" id="WP_259080628.1">
    <property type="nucleotide sequence ID" value="NZ_JANUAU010000007.1"/>
</dbReference>
<reference evidence="9" key="1">
    <citation type="submission" date="2022-08" db="EMBL/GenBank/DDBJ databases">
        <title>Genomic Encyclopedia of Type Strains, Phase V (KMG-V): Genome sequencing to study the core and pangenomes of soil and plant-associated prokaryotes.</title>
        <authorList>
            <person name="Whitman W."/>
        </authorList>
    </citation>
    <scope>NUCLEOTIDE SEQUENCE</scope>
    <source>
        <strain evidence="9">0</strain>
    </source>
</reference>
<dbReference type="PANTHER" id="PTHR10938:SF0">
    <property type="entry name" value="TRANSLATION INITIATION FACTOR IF-3, MITOCHONDRIAL"/>
    <property type="match status" value="1"/>
</dbReference>
<dbReference type="FunFam" id="3.30.110.10:FF:000001">
    <property type="entry name" value="Translation initiation factor IF-3"/>
    <property type="match status" value="1"/>
</dbReference>
<dbReference type="InterPro" id="IPR019815">
    <property type="entry name" value="Translation_initiation_fac_3_C"/>
</dbReference>
<dbReference type="GO" id="GO:0003743">
    <property type="term" value="F:translation initiation factor activity"/>
    <property type="evidence" value="ECO:0007669"/>
    <property type="project" value="UniProtKB-UniRule"/>
</dbReference>
<dbReference type="PANTHER" id="PTHR10938">
    <property type="entry name" value="TRANSLATION INITIATION FACTOR IF-3"/>
    <property type="match status" value="1"/>
</dbReference>
<comment type="similarity">
    <text evidence="1 4 6">Belongs to the IF-3 family.</text>
</comment>
<evidence type="ECO:0000313" key="9">
    <source>
        <dbReference type="EMBL" id="MCS3678470.1"/>
    </source>
</evidence>
<keyword evidence="2 4" id="KW-0396">Initiation factor</keyword>
<dbReference type="Pfam" id="PF05198">
    <property type="entry name" value="IF3_N"/>
    <property type="match status" value="1"/>
</dbReference>
<feature type="domain" description="Translation initiation factor 3 C-terminal" evidence="7">
    <location>
        <begin position="112"/>
        <end position="197"/>
    </location>
</feature>
<dbReference type="Pfam" id="PF00707">
    <property type="entry name" value="IF3_C"/>
    <property type="match status" value="1"/>
</dbReference>
<dbReference type="SUPFAM" id="SSF54364">
    <property type="entry name" value="Translation initiation factor IF3, N-terminal domain"/>
    <property type="match status" value="1"/>
</dbReference>